<evidence type="ECO:0000256" key="1">
    <source>
        <dbReference type="ARBA" id="ARBA00010164"/>
    </source>
</evidence>
<reference evidence="6 7" key="1">
    <citation type="submission" date="2023-10" db="EMBL/GenBank/DDBJ databases">
        <title>Psychrosphaera aquimaarina strain SW33 isolated from seawater.</title>
        <authorList>
            <person name="Bayburt H."/>
            <person name="Kim J.M."/>
            <person name="Choi B.J."/>
            <person name="Jeon C.O."/>
        </authorList>
    </citation>
    <scope>NUCLEOTIDE SEQUENCE [LARGE SCALE GENOMIC DNA]</scope>
    <source>
        <strain evidence="6 7">KCTC 52743</strain>
    </source>
</reference>
<accession>A0ABU3QYQ0</accession>
<comment type="similarity">
    <text evidence="1">Belongs to the HipA Ser/Thr kinase family.</text>
</comment>
<evidence type="ECO:0000259" key="4">
    <source>
        <dbReference type="Pfam" id="PF07804"/>
    </source>
</evidence>
<feature type="domain" description="HipA N-terminal subdomain 1" evidence="5">
    <location>
        <begin position="1"/>
        <end position="96"/>
    </location>
</feature>
<dbReference type="PANTHER" id="PTHR37419">
    <property type="entry name" value="SERINE/THREONINE-PROTEIN KINASE TOXIN HIPA"/>
    <property type="match status" value="1"/>
</dbReference>
<sequence>MNGIKVGELTRNKHHALFFTYSASWLNSPYARAISLSMPLTAKRYSGDVVVNYFDNLLPDLPEIRRVVQTQVGADSIEPFDLLTAVGSDCVGALQLLTHDGTNGVTGLGDKLSDDEICVILKELEHKPLGVDKGQEFRLSIAGAQSKTALCYKGGNWHKPIGETPTTHIFKLPMGRVTDQHIDFNDSCENEHYCMTLAREFGLDTPNSMVKKFGDTKAFIVERFDRKFNSDEGVTYRLPQEDFCQVFNVNSGLKYQSQGGIGIEKIYKMLLGSDNDKDLKDFMKAQIFNWLIAGIDAHAKNYSVFLLPGGGFKLTPFYDLLSAYPLFDDGLNYREVSLAMGLRSTHGLKYKWRKIQTRHFFNTAKEVGYSLSDMKQNIEMFYDTATQAMESATNKVLKNNKDGDYSCIDSVNAGIKKSFKAK</sequence>
<proteinExistence type="inferred from homology"/>
<organism evidence="6 7">
    <name type="scientific">Psychrosphaera aquimarina</name>
    <dbReference type="NCBI Taxonomy" id="2044854"/>
    <lineage>
        <taxon>Bacteria</taxon>
        <taxon>Pseudomonadati</taxon>
        <taxon>Pseudomonadota</taxon>
        <taxon>Gammaproteobacteria</taxon>
        <taxon>Alteromonadales</taxon>
        <taxon>Pseudoalteromonadaceae</taxon>
        <taxon>Psychrosphaera</taxon>
    </lineage>
</organism>
<comment type="caution">
    <text evidence="6">The sequence shown here is derived from an EMBL/GenBank/DDBJ whole genome shotgun (WGS) entry which is preliminary data.</text>
</comment>
<dbReference type="Pfam" id="PF13657">
    <property type="entry name" value="Couple_hipA"/>
    <property type="match status" value="1"/>
</dbReference>
<dbReference type="InterPro" id="IPR012893">
    <property type="entry name" value="HipA-like_C"/>
</dbReference>
<evidence type="ECO:0000313" key="7">
    <source>
        <dbReference type="Proteomes" id="UP001257914"/>
    </source>
</evidence>
<dbReference type="RefSeq" id="WP_315946315.1">
    <property type="nucleotide sequence ID" value="NZ_JAWCUA010000003.1"/>
</dbReference>
<evidence type="ECO:0000259" key="5">
    <source>
        <dbReference type="Pfam" id="PF13657"/>
    </source>
</evidence>
<keyword evidence="2" id="KW-0808">Transferase</keyword>
<dbReference type="Proteomes" id="UP001257914">
    <property type="component" value="Unassembled WGS sequence"/>
</dbReference>
<dbReference type="Pfam" id="PF07804">
    <property type="entry name" value="HipA_C"/>
    <property type="match status" value="1"/>
</dbReference>
<keyword evidence="7" id="KW-1185">Reference proteome</keyword>
<evidence type="ECO:0000313" key="6">
    <source>
        <dbReference type="EMBL" id="MDU0112561.1"/>
    </source>
</evidence>
<dbReference type="NCBIfam" id="TIGR03071">
    <property type="entry name" value="couple_hipA"/>
    <property type="match status" value="1"/>
</dbReference>
<gene>
    <name evidence="6" type="ORF">RT723_05990</name>
</gene>
<feature type="domain" description="HipA-like C-terminal" evidence="4">
    <location>
        <begin position="139"/>
        <end position="387"/>
    </location>
</feature>
<name>A0ABU3QYQ0_9GAMM</name>
<keyword evidence="3" id="KW-0418">Kinase</keyword>
<protein>
    <submittedName>
        <fullName evidence="6">HipA domain-containing protein</fullName>
    </submittedName>
</protein>
<dbReference type="PANTHER" id="PTHR37419:SF1">
    <property type="entry name" value="SERINE_THREONINE-PROTEIN KINASE TOXIN HIPA"/>
    <property type="match status" value="1"/>
</dbReference>
<dbReference type="InterPro" id="IPR017508">
    <property type="entry name" value="HipA_N1"/>
</dbReference>
<evidence type="ECO:0000256" key="2">
    <source>
        <dbReference type="ARBA" id="ARBA00022679"/>
    </source>
</evidence>
<evidence type="ECO:0000256" key="3">
    <source>
        <dbReference type="ARBA" id="ARBA00022777"/>
    </source>
</evidence>
<dbReference type="EMBL" id="JAWCUA010000003">
    <property type="protein sequence ID" value="MDU0112561.1"/>
    <property type="molecule type" value="Genomic_DNA"/>
</dbReference>
<dbReference type="InterPro" id="IPR052028">
    <property type="entry name" value="HipA_Ser/Thr_kinase"/>
</dbReference>